<keyword evidence="3 7" id="KW-0489">Methyltransferase</keyword>
<feature type="binding site" evidence="7">
    <location>
        <position position="116"/>
    </location>
    <ligand>
        <name>S-adenosyl-L-methionine</name>
        <dbReference type="ChEBI" id="CHEBI:59789"/>
    </ligand>
</feature>
<evidence type="ECO:0000256" key="3">
    <source>
        <dbReference type="ARBA" id="ARBA00022603"/>
    </source>
</evidence>
<dbReference type="InterPro" id="IPR029063">
    <property type="entry name" value="SAM-dependent_MTases_sf"/>
</dbReference>
<comment type="function">
    <text evidence="2 7">Catalyzes the formation of N(7)-methylguanine at position 46 (m7G46) in tRNA.</text>
</comment>
<dbReference type="UniPathway" id="UPA00989"/>
<comment type="pathway">
    <text evidence="7">tRNA modification; N(7)-methylguanine-tRNA biosynthesis.</text>
</comment>
<dbReference type="KEGG" id="woc:BA177_00800"/>
<dbReference type="InterPro" id="IPR055361">
    <property type="entry name" value="tRNA_methyltr_TrmB_bact"/>
</dbReference>
<protein>
    <recommendedName>
        <fullName evidence="7">tRNA (guanine-N(7)-)-methyltransferase</fullName>
        <ecNumber evidence="7">2.1.1.33</ecNumber>
    </recommendedName>
    <alternativeName>
        <fullName evidence="7">tRNA (guanine(46)-N(7))-methyltransferase</fullName>
    </alternativeName>
    <alternativeName>
        <fullName evidence="7">tRNA(m7G46)-methyltransferase</fullName>
    </alternativeName>
</protein>
<evidence type="ECO:0000313" key="9">
    <source>
        <dbReference type="Proteomes" id="UP000092695"/>
    </source>
</evidence>
<keyword evidence="9" id="KW-1185">Reference proteome</keyword>
<dbReference type="OrthoDB" id="9802090at2"/>
<dbReference type="EMBL" id="CP016268">
    <property type="protein sequence ID" value="ANO49951.1"/>
    <property type="molecule type" value="Genomic_DNA"/>
</dbReference>
<dbReference type="GO" id="GO:0043527">
    <property type="term" value="C:tRNA methyltransferase complex"/>
    <property type="evidence" value="ECO:0007669"/>
    <property type="project" value="TreeGrafter"/>
</dbReference>
<dbReference type="Gene3D" id="3.40.50.150">
    <property type="entry name" value="Vaccinia Virus protein VP39"/>
    <property type="match status" value="1"/>
</dbReference>
<comment type="similarity">
    <text evidence="7">Belongs to the class I-like SAM-binding methyltransferase superfamily. TrmB family.</text>
</comment>
<evidence type="ECO:0000256" key="7">
    <source>
        <dbReference type="HAMAP-Rule" id="MF_01057"/>
    </source>
</evidence>
<sequence>MPEETGNDKRNQRTVRSFVRRTGRMTSAQNRAMRDLWPQFGLDYKEQHLDFASVYGRHAPTVLEIGFGNGETLVEQAAGDPERNYLGVEVHEPGVGHCLLHIEAAAISNLRLIAHDALEVLAKQVADASLDRINLYFADPWPKKRHHKRRIVNPDFLQLCAAKLAPSGNLHIATDWAGYAEHIDEQIAHAHQFELIERREHRGDRPLDRPTTKFERRGLKCGHAIVDWKLRRI</sequence>
<evidence type="ECO:0000256" key="4">
    <source>
        <dbReference type="ARBA" id="ARBA00022679"/>
    </source>
</evidence>
<feature type="binding site" evidence="7">
    <location>
        <position position="89"/>
    </location>
    <ligand>
        <name>S-adenosyl-L-methionine</name>
        <dbReference type="ChEBI" id="CHEBI:59789"/>
    </ligand>
</feature>
<feature type="binding site" evidence="7">
    <location>
        <begin position="212"/>
        <end position="215"/>
    </location>
    <ligand>
        <name>substrate</name>
    </ligand>
</feature>
<dbReference type="InterPro" id="IPR003358">
    <property type="entry name" value="tRNA_(Gua-N-7)_MeTrfase_Trmb"/>
</dbReference>
<dbReference type="AlphaFoldDB" id="A0A193LBY8"/>
<evidence type="ECO:0000256" key="6">
    <source>
        <dbReference type="ARBA" id="ARBA00022694"/>
    </source>
</evidence>
<dbReference type="NCBIfam" id="TIGR00091">
    <property type="entry name" value="tRNA (guanosine(46)-N7)-methyltransferase TrmB"/>
    <property type="match status" value="1"/>
</dbReference>
<name>A0A193LBY8_9GAMM</name>
<dbReference type="PANTHER" id="PTHR23417:SF14">
    <property type="entry name" value="PENTACOTRIPEPTIDE-REPEAT REGION OF PRORP DOMAIN-CONTAINING PROTEIN"/>
    <property type="match status" value="1"/>
</dbReference>
<dbReference type="PANTHER" id="PTHR23417">
    <property type="entry name" value="3-DEOXY-D-MANNO-OCTULOSONIC-ACID TRANSFERASE/TRNA GUANINE-N 7 - -METHYLTRANSFERASE"/>
    <property type="match status" value="1"/>
</dbReference>
<feature type="binding site" evidence="7">
    <location>
        <position position="64"/>
    </location>
    <ligand>
        <name>S-adenosyl-L-methionine</name>
        <dbReference type="ChEBI" id="CHEBI:59789"/>
    </ligand>
</feature>
<feature type="binding site" evidence="7">
    <location>
        <position position="175"/>
    </location>
    <ligand>
        <name>substrate</name>
    </ligand>
</feature>
<evidence type="ECO:0000313" key="8">
    <source>
        <dbReference type="EMBL" id="ANO49951.1"/>
    </source>
</evidence>
<dbReference type="Proteomes" id="UP000092695">
    <property type="component" value="Chromosome"/>
</dbReference>
<dbReference type="PROSITE" id="PS51625">
    <property type="entry name" value="SAM_MT_TRMB"/>
    <property type="match status" value="1"/>
</dbReference>
<evidence type="ECO:0000256" key="2">
    <source>
        <dbReference type="ARBA" id="ARBA00003015"/>
    </source>
</evidence>
<dbReference type="EC" id="2.1.1.33" evidence="7"/>
<dbReference type="STRING" id="1548547.BA177_00800"/>
<dbReference type="HAMAP" id="MF_01057">
    <property type="entry name" value="tRNA_methyltr_TrmB"/>
    <property type="match status" value="1"/>
</dbReference>
<dbReference type="GO" id="GO:0008176">
    <property type="term" value="F:tRNA (guanine(46)-N7)-methyltransferase activity"/>
    <property type="evidence" value="ECO:0007669"/>
    <property type="project" value="UniProtKB-UniRule"/>
</dbReference>
<comment type="catalytic activity">
    <reaction evidence="1 7">
        <text>guanosine(46) in tRNA + S-adenosyl-L-methionine = N(7)-methylguanosine(46) in tRNA + S-adenosyl-L-homocysteine</text>
        <dbReference type="Rhea" id="RHEA:42708"/>
        <dbReference type="Rhea" id="RHEA-COMP:10188"/>
        <dbReference type="Rhea" id="RHEA-COMP:10189"/>
        <dbReference type="ChEBI" id="CHEBI:57856"/>
        <dbReference type="ChEBI" id="CHEBI:59789"/>
        <dbReference type="ChEBI" id="CHEBI:74269"/>
        <dbReference type="ChEBI" id="CHEBI:74480"/>
        <dbReference type="EC" id="2.1.1.33"/>
    </reaction>
</comment>
<dbReference type="Pfam" id="PF02390">
    <property type="entry name" value="Methyltransf_4"/>
    <property type="match status" value="1"/>
</dbReference>
<keyword evidence="5 7" id="KW-0949">S-adenosyl-L-methionine</keyword>
<feature type="binding site" evidence="7">
    <location>
        <position position="143"/>
    </location>
    <ligand>
        <name>substrate</name>
    </ligand>
</feature>
<proteinExistence type="inferred from homology"/>
<evidence type="ECO:0000256" key="1">
    <source>
        <dbReference type="ARBA" id="ARBA00000142"/>
    </source>
</evidence>
<dbReference type="SUPFAM" id="SSF53335">
    <property type="entry name" value="S-adenosyl-L-methionine-dependent methyltransferases"/>
    <property type="match status" value="1"/>
</dbReference>
<comment type="caution">
    <text evidence="7">Lacks conserved residue(s) required for the propagation of feature annotation.</text>
</comment>
<feature type="binding site" evidence="7">
    <location>
        <position position="139"/>
    </location>
    <ligand>
        <name>S-adenosyl-L-methionine</name>
        <dbReference type="ChEBI" id="CHEBI:59789"/>
    </ligand>
</feature>
<reference evidence="8 9" key="1">
    <citation type="submission" date="2016-06" db="EMBL/GenBank/DDBJ databases">
        <title>Complete genome sequence of a deep-branching marine Gamma Proteobacterium Woeseia oceani type strain XK5.</title>
        <authorList>
            <person name="Mu D."/>
            <person name="Du Z."/>
        </authorList>
    </citation>
    <scope>NUCLEOTIDE SEQUENCE [LARGE SCALE GENOMIC DNA]</scope>
    <source>
        <strain evidence="8 9">XK5</strain>
    </source>
</reference>
<organism evidence="8 9">
    <name type="scientific">Woeseia oceani</name>
    <dbReference type="NCBI Taxonomy" id="1548547"/>
    <lineage>
        <taxon>Bacteria</taxon>
        <taxon>Pseudomonadati</taxon>
        <taxon>Pseudomonadota</taxon>
        <taxon>Gammaproteobacteria</taxon>
        <taxon>Woeseiales</taxon>
        <taxon>Woeseiaceae</taxon>
        <taxon>Woeseia</taxon>
    </lineage>
</organism>
<accession>A0A193LBY8</accession>
<keyword evidence="4 7" id="KW-0808">Transferase</keyword>
<keyword evidence="6 7" id="KW-0819">tRNA processing</keyword>
<gene>
    <name evidence="7" type="primary">trmB</name>
    <name evidence="8" type="ORF">BA177_00800</name>
</gene>
<evidence type="ECO:0000256" key="5">
    <source>
        <dbReference type="ARBA" id="ARBA00022691"/>
    </source>
</evidence>
<dbReference type="RefSeq" id="WP_068611878.1">
    <property type="nucleotide sequence ID" value="NZ_CP016268.1"/>
</dbReference>